<dbReference type="AlphaFoldDB" id="A0A073HWP8"/>
<feature type="transmembrane region" description="Helical" evidence="1">
    <location>
        <begin position="120"/>
        <end position="144"/>
    </location>
</feature>
<gene>
    <name evidence="2" type="ORF">OXYTRIMIC_519</name>
</gene>
<organism evidence="2 3">
    <name type="scientific">Oxytricha trifallax</name>
    <dbReference type="NCBI Taxonomy" id="1172189"/>
    <lineage>
        <taxon>Eukaryota</taxon>
        <taxon>Sar</taxon>
        <taxon>Alveolata</taxon>
        <taxon>Ciliophora</taxon>
        <taxon>Intramacronucleata</taxon>
        <taxon>Spirotrichea</taxon>
        <taxon>Stichotrichia</taxon>
        <taxon>Sporadotrichida</taxon>
        <taxon>Oxytrichidae</taxon>
        <taxon>Oxytrichinae</taxon>
        <taxon>Oxytricha</taxon>
    </lineage>
</organism>
<keyword evidence="3" id="KW-1185">Reference proteome</keyword>
<dbReference type="Proteomes" id="UP000053232">
    <property type="component" value="Unassembled WGS sequence"/>
</dbReference>
<sequence length="156" mass="18791">MKICELLNQAGDPTRFSKLLNENILFDLESHKQIEVITNMIWLDQRIRKLEVREYYQPIKKLFRMIYVKKRGADFDEKVLNDLTSNMNIQMQEYQEVYNKRESESYNQLILISDSGSFELLYFLVITLSIYFAFQLPKVFYYYYQNLINTGFKSSL</sequence>
<comment type="caution">
    <text evidence="2">The sequence shown here is derived from an EMBL/GenBank/DDBJ whole genome shotgun (WGS) entry which is preliminary data.</text>
</comment>
<keyword evidence="1" id="KW-0812">Transmembrane</keyword>
<reference evidence="3" key="1">
    <citation type="journal article" date="2014" name="Cell">
        <title>The Architecture of a Scrambled Genome Reveals Massive Levels of Genomic Rearrangement during Development.</title>
        <authorList>
            <person name="Chen X."/>
            <person name="Bracht J.R."/>
            <person name="Goldman A.D."/>
            <person name="Dolzhenko E."/>
            <person name="Clay D.M."/>
            <person name="Swart E.C."/>
            <person name="Perlman D.H."/>
            <person name="Doak T.G."/>
            <person name="Stuart A."/>
            <person name="Amemiya C.T."/>
            <person name="Sebra R.P."/>
            <person name="Landweber L.F."/>
        </authorList>
    </citation>
    <scope>NUCLEOTIDE SEQUENCE [LARGE SCALE GENOMIC DNA]</scope>
    <source>
        <strain evidence="3">JRB310</strain>
    </source>
</reference>
<protein>
    <submittedName>
        <fullName evidence="2">Uncharacterized protein</fullName>
    </submittedName>
</protein>
<evidence type="ECO:0000313" key="3">
    <source>
        <dbReference type="Proteomes" id="UP000053232"/>
    </source>
</evidence>
<dbReference type="EMBL" id="ARYC01022261">
    <property type="protein sequence ID" value="KEJ82408.1"/>
    <property type="molecule type" value="Genomic_DNA"/>
</dbReference>
<keyword evidence="1" id="KW-1133">Transmembrane helix</keyword>
<keyword evidence="1" id="KW-0472">Membrane</keyword>
<accession>A0A073HWP8</accession>
<evidence type="ECO:0000313" key="2">
    <source>
        <dbReference type="EMBL" id="KEJ82408.1"/>
    </source>
</evidence>
<evidence type="ECO:0000256" key="1">
    <source>
        <dbReference type="SAM" id="Phobius"/>
    </source>
</evidence>
<name>A0A073HWP8_9SPIT</name>
<proteinExistence type="predicted"/>